<accession>Q8DGU5</accession>
<dbReference type="InterPro" id="IPR055643">
    <property type="entry name" value="DUF7219"/>
</dbReference>
<sequence>MVKALYICWGYCEKCRLPGSGNLKIFDTLDLVLLKRAIVVSESPKPEFDKQKFLFPISAYHGPFTPQNLAFNANLQEFAQRVSYICGLETGGKITSDEAYNQIKALWKQLKKSRELLFANLPPEEENSSDID</sequence>
<dbReference type="AlphaFoldDB" id="Q8DGU5"/>
<dbReference type="eggNOG" id="ENOG5032Y1Q">
    <property type="taxonomic scope" value="Bacteria"/>
</dbReference>
<proteinExistence type="predicted"/>
<protein>
    <submittedName>
        <fullName evidence="1">Tlr2217 protein</fullName>
    </submittedName>
</protein>
<dbReference type="EnsemblBacteria" id="BAC09769">
    <property type="protein sequence ID" value="BAC09769"/>
    <property type="gene ID" value="BAC09769"/>
</dbReference>
<evidence type="ECO:0000313" key="2">
    <source>
        <dbReference type="Proteomes" id="UP000000440"/>
    </source>
</evidence>
<organism evidence="1 2">
    <name type="scientific">Thermosynechococcus vestitus (strain NIES-2133 / IAM M-273 / BP-1)</name>
    <dbReference type="NCBI Taxonomy" id="197221"/>
    <lineage>
        <taxon>Bacteria</taxon>
        <taxon>Bacillati</taxon>
        <taxon>Cyanobacteriota</taxon>
        <taxon>Cyanophyceae</taxon>
        <taxon>Acaryochloridales</taxon>
        <taxon>Thermosynechococcaceae</taxon>
        <taxon>Thermosynechococcus</taxon>
    </lineage>
</organism>
<dbReference type="STRING" id="197221.gene:10748828"/>
<dbReference type="EMBL" id="BA000039">
    <property type="protein sequence ID" value="BAC09769.1"/>
    <property type="molecule type" value="Genomic_DNA"/>
</dbReference>
<name>Q8DGU5_THEVB</name>
<gene>
    <name evidence="1" type="ordered locus">tlr2217</name>
</gene>
<evidence type="ECO:0000313" key="1">
    <source>
        <dbReference type="EMBL" id="BAC09769.1"/>
    </source>
</evidence>
<dbReference type="Proteomes" id="UP000000440">
    <property type="component" value="Chromosome"/>
</dbReference>
<dbReference type="KEGG" id="tel:tlr2217"/>
<dbReference type="Pfam" id="PF23856">
    <property type="entry name" value="DUF7219"/>
    <property type="match status" value="1"/>
</dbReference>
<reference evidence="1 2" key="1">
    <citation type="journal article" date="2002" name="DNA Res.">
        <title>Complete genome structure of the thermophilic cyanobacterium Thermosynechococcus elongatus BP-1.</title>
        <authorList>
            <person name="Nakamura Y."/>
            <person name="Kaneko T."/>
            <person name="Sato S."/>
            <person name="Ikeuchi M."/>
            <person name="Katoh H."/>
            <person name="Sasamoto S."/>
            <person name="Watanabe A."/>
            <person name="Iriguchi M."/>
            <person name="Kawashima K."/>
            <person name="Kimura T."/>
            <person name="Kishida Y."/>
            <person name="Kiyokawa C."/>
            <person name="Kohara M."/>
            <person name="Matsumoto M."/>
            <person name="Matsuno A."/>
            <person name="Nakazaki N."/>
            <person name="Shimpo S."/>
            <person name="Sugimoto M."/>
            <person name="Takeuchi C."/>
            <person name="Yamada M."/>
            <person name="Tabata S."/>
        </authorList>
    </citation>
    <scope>NUCLEOTIDE SEQUENCE [LARGE SCALE GENOMIC DNA]</scope>
    <source>
        <strain evidence="2">IAM M-273 / NIES-2133 / BP-1</strain>
    </source>
</reference>
<dbReference type="PATRIC" id="fig|197221.4.peg.2325"/>
<keyword evidence="2" id="KW-1185">Reference proteome</keyword>